<proteinExistence type="predicted"/>
<sequence length="47" mass="5445">MEVGRWEMEVGRWKLGVGKIEGFKDINLRLKTDQQSINPKIQTATEN</sequence>
<accession>A0ABU1TLM9</accession>
<reference evidence="1 2" key="1">
    <citation type="submission" date="2023-07" db="EMBL/GenBank/DDBJ databases">
        <title>Sorghum-associated microbial communities from plants grown in Nebraska, USA.</title>
        <authorList>
            <person name="Schachtman D."/>
        </authorList>
    </citation>
    <scope>NUCLEOTIDE SEQUENCE [LARGE SCALE GENOMIC DNA]</scope>
    <source>
        <strain evidence="1 2">3773</strain>
    </source>
</reference>
<organism evidence="1 2">
    <name type="scientific">Flavobacterium arsenatis</name>
    <dbReference type="NCBI Taxonomy" id="1484332"/>
    <lineage>
        <taxon>Bacteria</taxon>
        <taxon>Pseudomonadati</taxon>
        <taxon>Bacteroidota</taxon>
        <taxon>Flavobacteriia</taxon>
        <taxon>Flavobacteriales</taxon>
        <taxon>Flavobacteriaceae</taxon>
        <taxon>Flavobacterium</taxon>
    </lineage>
</organism>
<dbReference type="EMBL" id="JAVDVI010000002">
    <property type="protein sequence ID" value="MDR6966761.1"/>
    <property type="molecule type" value="Genomic_DNA"/>
</dbReference>
<comment type="caution">
    <text evidence="1">The sequence shown here is derived from an EMBL/GenBank/DDBJ whole genome shotgun (WGS) entry which is preliminary data.</text>
</comment>
<name>A0ABU1TLM9_9FLAO</name>
<evidence type="ECO:0008006" key="3">
    <source>
        <dbReference type="Google" id="ProtNLM"/>
    </source>
</evidence>
<keyword evidence="2" id="KW-1185">Reference proteome</keyword>
<protein>
    <recommendedName>
        <fullName evidence="3">N-acetylmuramoyl-L-alanine amidase</fullName>
    </recommendedName>
</protein>
<evidence type="ECO:0000313" key="2">
    <source>
        <dbReference type="Proteomes" id="UP001255185"/>
    </source>
</evidence>
<gene>
    <name evidence="1" type="ORF">J2X31_000759</name>
</gene>
<dbReference type="Proteomes" id="UP001255185">
    <property type="component" value="Unassembled WGS sequence"/>
</dbReference>
<evidence type="ECO:0000313" key="1">
    <source>
        <dbReference type="EMBL" id="MDR6966761.1"/>
    </source>
</evidence>